<dbReference type="EnsemblMetazoa" id="GPPI026292-RA">
    <property type="protein sequence ID" value="GPPI026292-PA"/>
    <property type="gene ID" value="GPPI026292"/>
</dbReference>
<sequence length="66" mass="7925">MSCNLDIRQSISCTYDLKSFLFFFGWFSILLKIKKKKRRKKKKLLFLSLFFLFSSFSINCSFNNCC</sequence>
<keyword evidence="1" id="KW-1133">Transmembrane helix</keyword>
<dbReference type="AlphaFoldDB" id="A0A1B0BD59"/>
<name>A0A1B0BD59_9MUSC</name>
<protein>
    <submittedName>
        <fullName evidence="2">Uncharacterized protein</fullName>
    </submittedName>
</protein>
<proteinExistence type="predicted"/>
<evidence type="ECO:0000313" key="2">
    <source>
        <dbReference type="EnsemblMetazoa" id="GPPI026292-PA"/>
    </source>
</evidence>
<reference evidence="3" key="1">
    <citation type="submission" date="2015-01" db="EMBL/GenBank/DDBJ databases">
        <authorList>
            <person name="Aksoy S."/>
            <person name="Warren W."/>
            <person name="Wilson R.K."/>
        </authorList>
    </citation>
    <scope>NUCLEOTIDE SEQUENCE [LARGE SCALE GENOMIC DNA]</scope>
    <source>
        <strain evidence="3">IAEA</strain>
    </source>
</reference>
<dbReference type="EMBL" id="JXJN01012347">
    <property type="status" value="NOT_ANNOTATED_CDS"/>
    <property type="molecule type" value="Genomic_DNA"/>
</dbReference>
<dbReference type="VEuPathDB" id="VectorBase:GPPI026292"/>
<evidence type="ECO:0000256" key="1">
    <source>
        <dbReference type="SAM" id="Phobius"/>
    </source>
</evidence>
<keyword evidence="1" id="KW-0472">Membrane</keyword>
<keyword evidence="1" id="KW-0812">Transmembrane</keyword>
<keyword evidence="3" id="KW-1185">Reference proteome</keyword>
<organism evidence="2 3">
    <name type="scientific">Glossina palpalis gambiensis</name>
    <dbReference type="NCBI Taxonomy" id="67801"/>
    <lineage>
        <taxon>Eukaryota</taxon>
        <taxon>Metazoa</taxon>
        <taxon>Ecdysozoa</taxon>
        <taxon>Arthropoda</taxon>
        <taxon>Hexapoda</taxon>
        <taxon>Insecta</taxon>
        <taxon>Pterygota</taxon>
        <taxon>Neoptera</taxon>
        <taxon>Endopterygota</taxon>
        <taxon>Diptera</taxon>
        <taxon>Brachycera</taxon>
        <taxon>Muscomorpha</taxon>
        <taxon>Hippoboscoidea</taxon>
        <taxon>Glossinidae</taxon>
        <taxon>Glossina</taxon>
    </lineage>
</organism>
<accession>A0A1B0BD59</accession>
<dbReference type="Proteomes" id="UP000092460">
    <property type="component" value="Unassembled WGS sequence"/>
</dbReference>
<feature type="transmembrane region" description="Helical" evidence="1">
    <location>
        <begin position="45"/>
        <end position="64"/>
    </location>
</feature>
<evidence type="ECO:0000313" key="3">
    <source>
        <dbReference type="Proteomes" id="UP000092460"/>
    </source>
</evidence>
<reference evidence="2" key="2">
    <citation type="submission" date="2020-05" db="UniProtKB">
        <authorList>
            <consortium name="EnsemblMetazoa"/>
        </authorList>
    </citation>
    <scope>IDENTIFICATION</scope>
    <source>
        <strain evidence="2">IAEA</strain>
    </source>
</reference>